<dbReference type="AlphaFoldDB" id="A0A0B8ZFK9"/>
<proteinExistence type="predicted"/>
<dbReference type="InterPro" id="IPR029068">
    <property type="entry name" value="Glyas_Bleomycin-R_OHBP_Dase"/>
</dbReference>
<dbReference type="RefSeq" id="WP_039335682.1">
    <property type="nucleotide sequence ID" value="NZ_JRVC01000014.1"/>
</dbReference>
<accession>A0A0B8ZFK9</accession>
<name>A0A0B8ZFK9_9SPHN</name>
<sequence length="206" mass="22166">MGRAGHRAFAPITNWQFGALAVREVVENDSDGLCIALMQRMSPPLQGYEGVGGNASWVFNSTQVVTDFVQARALFVDHLGWVPVQETEGVAGNAGGVNCMGLPLSLAEQIPMRIGIYQAQGRMEGSVEIISFGLGGHDFSEARPPLRGWAALRFPVSELDGFAKAMIAGGCEIVDEGRFEWAPYGRAEFVAAVTPWGARLKGLRLD</sequence>
<dbReference type="Proteomes" id="UP000031338">
    <property type="component" value="Unassembled WGS sequence"/>
</dbReference>
<gene>
    <name evidence="1" type="ORF">NJ75_02953</name>
</gene>
<dbReference type="EMBL" id="JRVC01000014">
    <property type="protein sequence ID" value="KHS45027.1"/>
    <property type="molecule type" value="Genomic_DNA"/>
</dbReference>
<evidence type="ECO:0000313" key="2">
    <source>
        <dbReference type="Proteomes" id="UP000031338"/>
    </source>
</evidence>
<reference evidence="1 2" key="1">
    <citation type="submission" date="2014-10" db="EMBL/GenBank/DDBJ databases">
        <title>Draft genome sequence of Novosphingobium subterraneum DSM 12447.</title>
        <authorList>
            <person name="Gan H.M."/>
            <person name="Gan H.Y."/>
            <person name="Savka M.A."/>
        </authorList>
    </citation>
    <scope>NUCLEOTIDE SEQUENCE [LARGE SCALE GENOMIC DNA]</scope>
    <source>
        <strain evidence="1 2">DSM 12447</strain>
    </source>
</reference>
<keyword evidence="2" id="KW-1185">Reference proteome</keyword>
<evidence type="ECO:0008006" key="3">
    <source>
        <dbReference type="Google" id="ProtNLM"/>
    </source>
</evidence>
<organism evidence="1 2">
    <name type="scientific">Novosphingobium subterraneum</name>
    <dbReference type="NCBI Taxonomy" id="48936"/>
    <lineage>
        <taxon>Bacteria</taxon>
        <taxon>Pseudomonadati</taxon>
        <taxon>Pseudomonadota</taxon>
        <taxon>Alphaproteobacteria</taxon>
        <taxon>Sphingomonadales</taxon>
        <taxon>Sphingomonadaceae</taxon>
        <taxon>Novosphingobium</taxon>
    </lineage>
</organism>
<dbReference type="SUPFAM" id="SSF54593">
    <property type="entry name" value="Glyoxalase/Bleomycin resistance protein/Dihydroxybiphenyl dioxygenase"/>
    <property type="match status" value="1"/>
</dbReference>
<evidence type="ECO:0000313" key="1">
    <source>
        <dbReference type="EMBL" id="KHS45027.1"/>
    </source>
</evidence>
<protein>
    <recommendedName>
        <fullName evidence="3">Glyoxalase-like domain protein</fullName>
    </recommendedName>
</protein>
<dbReference type="PATRIC" id="fig|48936.3.peg.2968"/>
<comment type="caution">
    <text evidence="1">The sequence shown here is derived from an EMBL/GenBank/DDBJ whole genome shotgun (WGS) entry which is preliminary data.</text>
</comment>
<dbReference type="Gene3D" id="3.10.180.10">
    <property type="entry name" value="2,3-Dihydroxybiphenyl 1,2-Dioxygenase, domain 1"/>
    <property type="match status" value="1"/>
</dbReference>